<feature type="compositionally biased region" description="Basic and acidic residues" evidence="1">
    <location>
        <begin position="334"/>
        <end position="344"/>
    </location>
</feature>
<evidence type="ECO:0000256" key="1">
    <source>
        <dbReference type="SAM" id="MobiDB-lite"/>
    </source>
</evidence>
<evidence type="ECO:0000313" key="2">
    <source>
        <dbReference type="EMBL" id="KAA8494174.1"/>
    </source>
</evidence>
<accession>A0A5J4YTZ6</accession>
<dbReference type="EMBL" id="VRMN01000005">
    <property type="protein sequence ID" value="KAA8494174.1"/>
    <property type="molecule type" value="Genomic_DNA"/>
</dbReference>
<gene>
    <name evidence="2" type="ORF">FVE85_4149</name>
</gene>
<comment type="caution">
    <text evidence="2">The sequence shown here is derived from an EMBL/GenBank/DDBJ whole genome shotgun (WGS) entry which is preliminary data.</text>
</comment>
<dbReference type="Proteomes" id="UP000324585">
    <property type="component" value="Unassembled WGS sequence"/>
</dbReference>
<organism evidence="2 3">
    <name type="scientific">Porphyridium purpureum</name>
    <name type="common">Red alga</name>
    <name type="synonym">Porphyridium cruentum</name>
    <dbReference type="NCBI Taxonomy" id="35688"/>
    <lineage>
        <taxon>Eukaryota</taxon>
        <taxon>Rhodophyta</taxon>
        <taxon>Bangiophyceae</taxon>
        <taxon>Porphyridiales</taxon>
        <taxon>Porphyridiaceae</taxon>
        <taxon>Porphyridium</taxon>
    </lineage>
</organism>
<sequence>MELESKGGGHVVGVRGGALAAYGQKVVRALRYIHATLNELVYALRARVALRQLRVPLQVALRLRGLEVALAAGLGQAGLPRALVQTDPLCAEPARSQARLLQLMAMIDALHGEVVAFKRQRQTNLADLHVSARELELEHARTAAFREHVVVITSSIQAAMDRVAVRCSAHLATLRVATPGATLQAGMPHSGASRAAANARDSYELHEVMVAIDPERALRQALSDAALLSQEVTKSVETTRRSLQDLWTTAEQAPMRVTSSDSRAPAREPYHFVSGKLDQSRQTPRVEPEWLLRGHRADMGSSISFGAPPAKVASSVNSKDVPDGYQAQTHANSARHEALRKLTEDAEAEWNSASAVR</sequence>
<proteinExistence type="predicted"/>
<feature type="region of interest" description="Disordered" evidence="1">
    <location>
        <begin position="302"/>
        <end position="357"/>
    </location>
</feature>
<dbReference type="AlphaFoldDB" id="A0A5J4YTZ6"/>
<evidence type="ECO:0000313" key="3">
    <source>
        <dbReference type="Proteomes" id="UP000324585"/>
    </source>
</evidence>
<name>A0A5J4YTZ6_PORPP</name>
<protein>
    <submittedName>
        <fullName evidence="2">Uncharacterized protein</fullName>
    </submittedName>
</protein>
<reference evidence="3" key="1">
    <citation type="journal article" date="2019" name="Nat. Commun.">
        <title>Expansion of phycobilisome linker gene families in mesophilic red algae.</title>
        <authorList>
            <person name="Lee J."/>
            <person name="Kim D."/>
            <person name="Bhattacharya D."/>
            <person name="Yoon H.S."/>
        </authorList>
    </citation>
    <scope>NUCLEOTIDE SEQUENCE [LARGE SCALE GENOMIC DNA]</scope>
    <source>
        <strain evidence="3">CCMP 1328</strain>
    </source>
</reference>
<keyword evidence="3" id="KW-1185">Reference proteome</keyword>